<accession>A0AAD9UAV3</accession>
<dbReference type="InterPro" id="IPR052929">
    <property type="entry name" value="RNase_H-like_EbsB-rel"/>
</dbReference>
<dbReference type="InterPro" id="IPR002156">
    <property type="entry name" value="RNaseH_domain"/>
</dbReference>
<keyword evidence="3" id="KW-1185">Reference proteome</keyword>
<dbReference type="EMBL" id="JANJYI010000005">
    <property type="protein sequence ID" value="KAK2651067.1"/>
    <property type="molecule type" value="Genomic_DNA"/>
</dbReference>
<dbReference type="PANTHER" id="PTHR47074">
    <property type="entry name" value="BNAC02G40300D PROTEIN"/>
    <property type="match status" value="1"/>
</dbReference>
<dbReference type="InterPro" id="IPR012337">
    <property type="entry name" value="RNaseH-like_sf"/>
</dbReference>
<sequence length="114" mass="11923">MVPPLVVEAMAVQWGIQMAVSEGIRPFLVESNSLQVANLANNGVPSSADVGPITSDIIDSLESLPRCSISHVSGGGNLAAHVLAKEVLLAERDSVWVDFCPPCVERIVLADGSS</sequence>
<dbReference type="Pfam" id="PF13456">
    <property type="entry name" value="RVT_3"/>
    <property type="match status" value="1"/>
</dbReference>
<gene>
    <name evidence="2" type="ORF">Ddye_018556</name>
</gene>
<dbReference type="Gene3D" id="3.30.420.10">
    <property type="entry name" value="Ribonuclease H-like superfamily/Ribonuclease H"/>
    <property type="match status" value="1"/>
</dbReference>
<proteinExistence type="predicted"/>
<comment type="caution">
    <text evidence="2">The sequence shown here is derived from an EMBL/GenBank/DDBJ whole genome shotgun (WGS) entry which is preliminary data.</text>
</comment>
<dbReference type="GO" id="GO:0004523">
    <property type="term" value="F:RNA-DNA hybrid ribonuclease activity"/>
    <property type="evidence" value="ECO:0007669"/>
    <property type="project" value="InterPro"/>
</dbReference>
<evidence type="ECO:0000313" key="3">
    <source>
        <dbReference type="Proteomes" id="UP001280121"/>
    </source>
</evidence>
<reference evidence="2" key="1">
    <citation type="journal article" date="2023" name="Plant J.">
        <title>Genome sequences and population genomics provide insights into the demographic history, inbreeding, and mutation load of two 'living fossil' tree species of Dipteronia.</title>
        <authorList>
            <person name="Feng Y."/>
            <person name="Comes H.P."/>
            <person name="Chen J."/>
            <person name="Zhu S."/>
            <person name="Lu R."/>
            <person name="Zhang X."/>
            <person name="Li P."/>
            <person name="Qiu J."/>
            <person name="Olsen K.M."/>
            <person name="Qiu Y."/>
        </authorList>
    </citation>
    <scope>NUCLEOTIDE SEQUENCE</scope>
    <source>
        <strain evidence="2">KIB01</strain>
    </source>
</reference>
<protein>
    <recommendedName>
        <fullName evidence="1">RNase H type-1 domain-containing protein</fullName>
    </recommendedName>
</protein>
<dbReference type="SUPFAM" id="SSF53098">
    <property type="entry name" value="Ribonuclease H-like"/>
    <property type="match status" value="1"/>
</dbReference>
<feature type="domain" description="RNase H type-1" evidence="1">
    <location>
        <begin position="4"/>
        <end position="86"/>
    </location>
</feature>
<dbReference type="CDD" id="cd06222">
    <property type="entry name" value="RNase_H_like"/>
    <property type="match status" value="1"/>
</dbReference>
<dbReference type="InterPro" id="IPR044730">
    <property type="entry name" value="RNase_H-like_dom_plant"/>
</dbReference>
<dbReference type="GO" id="GO:0003676">
    <property type="term" value="F:nucleic acid binding"/>
    <property type="evidence" value="ECO:0007669"/>
    <property type="project" value="InterPro"/>
</dbReference>
<dbReference type="InterPro" id="IPR036397">
    <property type="entry name" value="RNaseH_sf"/>
</dbReference>
<dbReference type="PANTHER" id="PTHR47074:SF48">
    <property type="entry name" value="POLYNUCLEOTIDYL TRANSFERASE, RIBONUCLEASE H-LIKE SUPERFAMILY PROTEIN"/>
    <property type="match status" value="1"/>
</dbReference>
<evidence type="ECO:0000313" key="2">
    <source>
        <dbReference type="EMBL" id="KAK2651067.1"/>
    </source>
</evidence>
<evidence type="ECO:0000259" key="1">
    <source>
        <dbReference type="Pfam" id="PF13456"/>
    </source>
</evidence>
<dbReference type="Proteomes" id="UP001280121">
    <property type="component" value="Unassembled WGS sequence"/>
</dbReference>
<dbReference type="AlphaFoldDB" id="A0AAD9UAV3"/>
<name>A0AAD9UAV3_9ROSI</name>
<organism evidence="2 3">
    <name type="scientific">Dipteronia dyeriana</name>
    <dbReference type="NCBI Taxonomy" id="168575"/>
    <lineage>
        <taxon>Eukaryota</taxon>
        <taxon>Viridiplantae</taxon>
        <taxon>Streptophyta</taxon>
        <taxon>Embryophyta</taxon>
        <taxon>Tracheophyta</taxon>
        <taxon>Spermatophyta</taxon>
        <taxon>Magnoliopsida</taxon>
        <taxon>eudicotyledons</taxon>
        <taxon>Gunneridae</taxon>
        <taxon>Pentapetalae</taxon>
        <taxon>rosids</taxon>
        <taxon>malvids</taxon>
        <taxon>Sapindales</taxon>
        <taxon>Sapindaceae</taxon>
        <taxon>Hippocastanoideae</taxon>
        <taxon>Acereae</taxon>
        <taxon>Dipteronia</taxon>
    </lineage>
</organism>